<evidence type="ECO:0000313" key="1">
    <source>
        <dbReference type="EMBL" id="CAK9016593.1"/>
    </source>
</evidence>
<feature type="non-terminal residue" evidence="1">
    <location>
        <position position="1"/>
    </location>
</feature>
<comment type="caution">
    <text evidence="1">The sequence shown here is derived from an EMBL/GenBank/DDBJ whole genome shotgun (WGS) entry which is preliminary data.</text>
</comment>
<dbReference type="Proteomes" id="UP001642464">
    <property type="component" value="Unassembled WGS sequence"/>
</dbReference>
<name>A0ABP0JR23_9DINO</name>
<keyword evidence="2" id="KW-1185">Reference proteome</keyword>
<reference evidence="1 2" key="1">
    <citation type="submission" date="2024-02" db="EMBL/GenBank/DDBJ databases">
        <authorList>
            <person name="Chen Y."/>
            <person name="Shah S."/>
            <person name="Dougan E. K."/>
            <person name="Thang M."/>
            <person name="Chan C."/>
        </authorList>
    </citation>
    <scope>NUCLEOTIDE SEQUENCE [LARGE SCALE GENOMIC DNA]</scope>
</reference>
<protein>
    <submittedName>
        <fullName evidence="1">CTP:phosphoethanolamine cytidylyltransferase</fullName>
    </submittedName>
</protein>
<keyword evidence="1" id="KW-0548">Nucleotidyltransferase</keyword>
<organism evidence="1 2">
    <name type="scientific">Durusdinium trenchii</name>
    <dbReference type="NCBI Taxonomy" id="1381693"/>
    <lineage>
        <taxon>Eukaryota</taxon>
        <taxon>Sar</taxon>
        <taxon>Alveolata</taxon>
        <taxon>Dinophyceae</taxon>
        <taxon>Suessiales</taxon>
        <taxon>Symbiodiniaceae</taxon>
        <taxon>Durusdinium</taxon>
    </lineage>
</organism>
<evidence type="ECO:0000313" key="2">
    <source>
        <dbReference type="Proteomes" id="UP001642464"/>
    </source>
</evidence>
<dbReference type="GO" id="GO:0016779">
    <property type="term" value="F:nucleotidyltransferase activity"/>
    <property type="evidence" value="ECO:0007669"/>
    <property type="project" value="UniProtKB-KW"/>
</dbReference>
<accession>A0ABP0JR23</accession>
<dbReference type="EMBL" id="CAXAMM010008169">
    <property type="protein sequence ID" value="CAK9016593.1"/>
    <property type="molecule type" value="Genomic_DNA"/>
</dbReference>
<proteinExistence type="predicted"/>
<sequence length="64" mass="7162">GSLELMASLLKLAPRHFIELPDQPWLQPVYERFGTARAFLDAAAQRSGQNWSGSTEMENEVQTA</sequence>
<gene>
    <name evidence="1" type="ORF">SCF082_LOCUS13260</name>
</gene>
<keyword evidence="1" id="KW-0808">Transferase</keyword>